<comment type="subcellular location">
    <subcellularLocation>
        <location evidence="2">Cytoplasm</location>
    </subcellularLocation>
    <subcellularLocation>
        <location evidence="1">Nucleus</location>
    </subcellularLocation>
</comment>
<dbReference type="EMBL" id="UFQS01000238">
    <property type="protein sequence ID" value="SSX01835.1"/>
    <property type="molecule type" value="Genomic_DNA"/>
</dbReference>
<dbReference type="VEuPathDB" id="VectorBase:CSON006327"/>
<feature type="domain" description="Phosphorylated adapter RNA export protein RNA-binding" evidence="12">
    <location>
        <begin position="253"/>
        <end position="336"/>
    </location>
</feature>
<gene>
    <name evidence="14" type="primary">CSON006327</name>
</gene>
<evidence type="ECO:0000256" key="1">
    <source>
        <dbReference type="ARBA" id="ARBA00004123"/>
    </source>
</evidence>
<feature type="compositionally biased region" description="Basic residues" evidence="11">
    <location>
        <begin position="92"/>
        <end position="106"/>
    </location>
</feature>
<keyword evidence="9" id="KW-0539">Nucleus</keyword>
<dbReference type="GO" id="GO:0003723">
    <property type="term" value="F:RNA binding"/>
    <property type="evidence" value="ECO:0007669"/>
    <property type="project" value="UniProtKB-KW"/>
</dbReference>
<reference evidence="14" key="2">
    <citation type="submission" date="2018-07" db="EMBL/GenBank/DDBJ databases">
        <authorList>
            <person name="Quirk P.G."/>
            <person name="Krulwich T.A."/>
        </authorList>
    </citation>
    <scope>NUCLEOTIDE SEQUENCE</scope>
</reference>
<feature type="compositionally biased region" description="Basic and acidic residues" evidence="11">
    <location>
        <begin position="345"/>
        <end position="358"/>
    </location>
</feature>
<dbReference type="OMA" id="EEGCIKK"/>
<feature type="compositionally biased region" description="Basic residues" evidence="11">
    <location>
        <begin position="193"/>
        <end position="206"/>
    </location>
</feature>
<evidence type="ECO:0000256" key="7">
    <source>
        <dbReference type="ARBA" id="ARBA00022884"/>
    </source>
</evidence>
<keyword evidence="6" id="KW-0963">Cytoplasm</keyword>
<reference evidence="13" key="1">
    <citation type="submission" date="2018-04" db="EMBL/GenBank/DDBJ databases">
        <authorList>
            <person name="Go L.Y."/>
            <person name="Mitchell J.A."/>
        </authorList>
    </citation>
    <scope>NUCLEOTIDE SEQUENCE</scope>
    <source>
        <tissue evidence="13">Whole organism</tissue>
    </source>
</reference>
<evidence type="ECO:0000256" key="6">
    <source>
        <dbReference type="ARBA" id="ARBA00022490"/>
    </source>
</evidence>
<organism evidence="14">
    <name type="scientific">Culicoides sonorensis</name>
    <name type="common">Biting midge</name>
    <dbReference type="NCBI Taxonomy" id="179676"/>
    <lineage>
        <taxon>Eukaryota</taxon>
        <taxon>Metazoa</taxon>
        <taxon>Ecdysozoa</taxon>
        <taxon>Arthropoda</taxon>
        <taxon>Hexapoda</taxon>
        <taxon>Insecta</taxon>
        <taxon>Pterygota</taxon>
        <taxon>Neoptera</taxon>
        <taxon>Endopterygota</taxon>
        <taxon>Diptera</taxon>
        <taxon>Nematocera</taxon>
        <taxon>Chironomoidea</taxon>
        <taxon>Ceratopogonidae</taxon>
        <taxon>Ceratopogoninae</taxon>
        <taxon>Culicoides</taxon>
        <taxon>Monoculicoides</taxon>
    </lineage>
</organism>
<feature type="region of interest" description="Disordered" evidence="11">
    <location>
        <begin position="1"/>
        <end position="109"/>
    </location>
</feature>
<feature type="compositionally biased region" description="Basic and acidic residues" evidence="11">
    <location>
        <begin position="1"/>
        <end position="10"/>
    </location>
</feature>
<evidence type="ECO:0000259" key="12">
    <source>
        <dbReference type="Pfam" id="PF10258"/>
    </source>
</evidence>
<evidence type="ECO:0000256" key="10">
    <source>
        <dbReference type="ARBA" id="ARBA00030834"/>
    </source>
</evidence>
<feature type="compositionally biased region" description="Low complexity" evidence="11">
    <location>
        <begin position="374"/>
        <end position="386"/>
    </location>
</feature>
<evidence type="ECO:0000313" key="13">
    <source>
        <dbReference type="EMBL" id="SSX01835.1"/>
    </source>
</evidence>
<comment type="similarity">
    <text evidence="3">Belongs to the PHAX family.</text>
</comment>
<dbReference type="GO" id="GO:0006408">
    <property type="term" value="P:snRNA export from nucleus"/>
    <property type="evidence" value="ECO:0007669"/>
    <property type="project" value="InterPro"/>
</dbReference>
<dbReference type="FunFam" id="1.10.10.1440:FF:000001">
    <property type="entry name" value="phosphorylated adapter RNA export protein-like"/>
    <property type="match status" value="1"/>
</dbReference>
<keyword evidence="5" id="KW-0813">Transport</keyword>
<evidence type="ECO:0000256" key="8">
    <source>
        <dbReference type="ARBA" id="ARBA00022927"/>
    </source>
</evidence>
<dbReference type="InterPro" id="IPR019385">
    <property type="entry name" value="PHAX_RNA-binding_domain"/>
</dbReference>
<dbReference type="GO" id="GO:0005737">
    <property type="term" value="C:cytoplasm"/>
    <property type="evidence" value="ECO:0007669"/>
    <property type="project" value="UniProtKB-SubCell"/>
</dbReference>
<evidence type="ECO:0000256" key="3">
    <source>
        <dbReference type="ARBA" id="ARBA00006094"/>
    </source>
</evidence>
<evidence type="ECO:0000256" key="2">
    <source>
        <dbReference type="ARBA" id="ARBA00004496"/>
    </source>
</evidence>
<sequence length="449" mass="50666">METEQIKLDEQLEEGELNDSDDGYTPLERPCISTEGPPKVTEMGETRCPISGKGATASLGCVPPPSDSEEDNFSSTDSSDESDISNKLLDGRKKKKRKDIKVRPMKPVRPVSRVRPEKYNIWTATLQEDLMENMRGCDVNNHRNREVESYDYKIKYRINGESAPPISGTKRRQSYSDDSDTSNLHQKQEMKRFRGKNHLTKQRISAKLRLGQRSTSTNAGGGDDSCNSSDGMNTIARHVLDLTVNPDSSNEEIAQDIAMKLYEEKDDLLLHAINTVGREIPLKLFAETKKIELDGGMMTMDGCRRRTPGGVFLFLLKHCTEITKEQKKIIFYDDRKKFDKKKKNSHDAKRDQKVEQLKKSLSLTSGDRERKDSLSLLNPETSNPSLSNPPPSPVTDDCPDGPDMEPTEKIVNKTETTPLVTMKSNIAEPIVTAYDDDFLDMNCDDMDMF</sequence>
<dbReference type="InterPro" id="IPR038092">
    <property type="entry name" value="PHAX_RNA-binding_sf"/>
</dbReference>
<protein>
    <recommendedName>
        <fullName evidence="4">Phosphorylated adapter RNA export protein</fullName>
    </recommendedName>
    <alternativeName>
        <fullName evidence="10">RNA U small nuclear RNA export adapter protein</fullName>
    </alternativeName>
</protein>
<dbReference type="InterPro" id="IPR039047">
    <property type="entry name" value="PHAX"/>
</dbReference>
<evidence type="ECO:0000313" key="14">
    <source>
        <dbReference type="EMBL" id="SSX22212.1"/>
    </source>
</evidence>
<evidence type="ECO:0000256" key="11">
    <source>
        <dbReference type="SAM" id="MobiDB-lite"/>
    </source>
</evidence>
<dbReference type="EMBL" id="UFQT01000238">
    <property type="protein sequence ID" value="SSX22212.1"/>
    <property type="molecule type" value="Genomic_DNA"/>
</dbReference>
<dbReference type="PANTHER" id="PTHR13135">
    <property type="entry name" value="CYTOSOLIC RESINIFERATOXIN BINDING PROTEIN RBP-26"/>
    <property type="match status" value="1"/>
</dbReference>
<name>A0A336LVY0_CULSO</name>
<dbReference type="PANTHER" id="PTHR13135:SF0">
    <property type="entry name" value="PHOSPHORYLATED ADAPTER RNA EXPORT PROTEIN"/>
    <property type="match status" value="1"/>
</dbReference>
<evidence type="ECO:0000256" key="4">
    <source>
        <dbReference type="ARBA" id="ARBA00016856"/>
    </source>
</evidence>
<evidence type="ECO:0000256" key="9">
    <source>
        <dbReference type="ARBA" id="ARBA00023242"/>
    </source>
</evidence>
<dbReference type="AlphaFoldDB" id="A0A336LVY0"/>
<proteinExistence type="inferred from homology"/>
<dbReference type="GO" id="GO:0015031">
    <property type="term" value="P:protein transport"/>
    <property type="evidence" value="ECO:0007669"/>
    <property type="project" value="UniProtKB-KW"/>
</dbReference>
<keyword evidence="7" id="KW-0694">RNA-binding</keyword>
<feature type="region of interest" description="Disordered" evidence="11">
    <location>
        <begin position="160"/>
        <end position="230"/>
    </location>
</feature>
<dbReference type="Pfam" id="PF10258">
    <property type="entry name" value="PHAX_RNA-bd"/>
    <property type="match status" value="1"/>
</dbReference>
<feature type="compositionally biased region" description="Acidic residues" evidence="11">
    <location>
        <begin position="67"/>
        <end position="83"/>
    </location>
</feature>
<evidence type="ECO:0000256" key="5">
    <source>
        <dbReference type="ARBA" id="ARBA00022448"/>
    </source>
</evidence>
<keyword evidence="8" id="KW-0653">Protein transport</keyword>
<feature type="region of interest" description="Disordered" evidence="11">
    <location>
        <begin position="341"/>
        <end position="407"/>
    </location>
</feature>
<feature type="compositionally biased region" description="Acidic residues" evidence="11">
    <location>
        <begin position="11"/>
        <end position="22"/>
    </location>
</feature>
<accession>A0A336LVY0</accession>
<dbReference type="GO" id="GO:0005634">
    <property type="term" value="C:nucleus"/>
    <property type="evidence" value="ECO:0007669"/>
    <property type="project" value="UniProtKB-SubCell"/>
</dbReference>
<dbReference type="Gene3D" id="1.10.10.1440">
    <property type="entry name" value="PHAX RNA-binding domain"/>
    <property type="match status" value="1"/>
</dbReference>